<keyword evidence="1" id="KW-0472">Membrane</keyword>
<dbReference type="RefSeq" id="WP_120238763.1">
    <property type="nucleotide sequence ID" value="NZ_CANNFL010000002.1"/>
</dbReference>
<feature type="transmembrane region" description="Helical" evidence="1">
    <location>
        <begin position="54"/>
        <end position="83"/>
    </location>
</feature>
<proteinExistence type="predicted"/>
<dbReference type="EMBL" id="RAPQ01000008">
    <property type="protein sequence ID" value="RKE03938.1"/>
    <property type="molecule type" value="Genomic_DNA"/>
</dbReference>
<keyword evidence="1" id="KW-0812">Transmembrane</keyword>
<evidence type="ECO:0000256" key="1">
    <source>
        <dbReference type="SAM" id="Phobius"/>
    </source>
</evidence>
<evidence type="ECO:0000313" key="4">
    <source>
        <dbReference type="Proteomes" id="UP000284531"/>
    </source>
</evidence>
<feature type="transmembrane region" description="Helical" evidence="1">
    <location>
        <begin position="12"/>
        <end position="34"/>
    </location>
</feature>
<reference evidence="3 4" key="1">
    <citation type="submission" date="2018-09" db="EMBL/GenBank/DDBJ databases">
        <title>Genomic Encyclopedia of Archaeal and Bacterial Type Strains, Phase II (KMG-II): from individual species to whole genera.</title>
        <authorList>
            <person name="Goeker M."/>
        </authorList>
    </citation>
    <scope>NUCLEOTIDE SEQUENCE [LARGE SCALE GENOMIC DNA]</scope>
    <source>
        <strain evidence="3 4">DSM 21950</strain>
    </source>
</reference>
<gene>
    <name evidence="3" type="ORF">BXY64_0951</name>
</gene>
<accession>A0A419X845</accession>
<comment type="caution">
    <text evidence="3">The sequence shown here is derived from an EMBL/GenBank/DDBJ whole genome shotgun (WGS) entry which is preliminary data.</text>
</comment>
<organism evidence="3 4">
    <name type="scientific">Marinifilum flexuosum</name>
    <dbReference type="NCBI Taxonomy" id="1117708"/>
    <lineage>
        <taxon>Bacteria</taxon>
        <taxon>Pseudomonadati</taxon>
        <taxon>Bacteroidota</taxon>
        <taxon>Bacteroidia</taxon>
        <taxon>Marinilabiliales</taxon>
        <taxon>Marinifilaceae</taxon>
    </lineage>
</organism>
<dbReference type="InterPro" id="IPR046714">
    <property type="entry name" value="DUF6787"/>
</dbReference>
<protein>
    <recommendedName>
        <fullName evidence="2">DUF6787 domain-containing protein</fullName>
    </recommendedName>
</protein>
<evidence type="ECO:0000259" key="2">
    <source>
        <dbReference type="Pfam" id="PF20584"/>
    </source>
</evidence>
<feature type="domain" description="DUF6787" evidence="2">
    <location>
        <begin position="19"/>
        <end position="95"/>
    </location>
</feature>
<dbReference type="AlphaFoldDB" id="A0A419X845"/>
<dbReference type="Proteomes" id="UP000284531">
    <property type="component" value="Unassembled WGS sequence"/>
</dbReference>
<evidence type="ECO:0000313" key="3">
    <source>
        <dbReference type="EMBL" id="RKE03938.1"/>
    </source>
</evidence>
<sequence length="105" mass="12326">MFEKLKKRWQINSNLQLVVILIVFSITGSLSVLVRNPIFEYFSINADTNIFLRILLSILIITPTYQVLLLIVGTLFGQFRFFWNFEKKMLSRFQKKSNKTATKSC</sequence>
<keyword evidence="1" id="KW-1133">Transmembrane helix</keyword>
<name>A0A419X845_9BACT</name>
<dbReference type="Pfam" id="PF20584">
    <property type="entry name" value="DUF6787"/>
    <property type="match status" value="1"/>
</dbReference>
<keyword evidence="4" id="KW-1185">Reference proteome</keyword>
<dbReference type="OrthoDB" id="1151370at2"/>